<dbReference type="InterPro" id="IPR038766">
    <property type="entry name" value="Membrane_comp_ABC_pdt"/>
</dbReference>
<evidence type="ECO:0000256" key="3">
    <source>
        <dbReference type="ARBA" id="ARBA00022692"/>
    </source>
</evidence>
<evidence type="ECO:0000256" key="6">
    <source>
        <dbReference type="SAM" id="MobiDB-lite"/>
    </source>
</evidence>
<evidence type="ECO:0000256" key="2">
    <source>
        <dbReference type="ARBA" id="ARBA00022475"/>
    </source>
</evidence>
<evidence type="ECO:0000259" key="8">
    <source>
        <dbReference type="Pfam" id="PF02687"/>
    </source>
</evidence>
<feature type="compositionally biased region" description="Low complexity" evidence="6">
    <location>
        <begin position="460"/>
        <end position="470"/>
    </location>
</feature>
<feature type="transmembrane region" description="Helical" evidence="7">
    <location>
        <begin position="382"/>
        <end position="401"/>
    </location>
</feature>
<evidence type="ECO:0000256" key="1">
    <source>
        <dbReference type="ARBA" id="ARBA00004651"/>
    </source>
</evidence>
<comment type="subcellular location">
    <subcellularLocation>
        <location evidence="1">Cell membrane</location>
        <topology evidence="1">Multi-pass membrane protein</topology>
    </subcellularLocation>
</comment>
<evidence type="ECO:0000256" key="7">
    <source>
        <dbReference type="SAM" id="Phobius"/>
    </source>
</evidence>
<dbReference type="Pfam" id="PF02687">
    <property type="entry name" value="FtsX"/>
    <property type="match status" value="2"/>
</dbReference>
<evidence type="ECO:0000313" key="10">
    <source>
        <dbReference type="Proteomes" id="UP000253495"/>
    </source>
</evidence>
<gene>
    <name evidence="9" type="ORF">DFQ14_102448</name>
</gene>
<name>A0A368VVM4_9ACTN</name>
<feature type="transmembrane region" description="Helical" evidence="7">
    <location>
        <begin position="215"/>
        <end position="235"/>
    </location>
</feature>
<dbReference type="PANTHER" id="PTHR30287:SF2">
    <property type="entry name" value="BLL1001 PROTEIN"/>
    <property type="match status" value="1"/>
</dbReference>
<dbReference type="InterPro" id="IPR003838">
    <property type="entry name" value="ABC3_permease_C"/>
</dbReference>
<keyword evidence="2" id="KW-1003">Cell membrane</keyword>
<dbReference type="GO" id="GO:0005886">
    <property type="term" value="C:plasma membrane"/>
    <property type="evidence" value="ECO:0007669"/>
    <property type="project" value="UniProtKB-SubCell"/>
</dbReference>
<feature type="transmembrane region" description="Helical" evidence="7">
    <location>
        <begin position="308"/>
        <end position="330"/>
    </location>
</feature>
<keyword evidence="10" id="KW-1185">Reference proteome</keyword>
<dbReference type="RefSeq" id="WP_114451944.1">
    <property type="nucleotide sequence ID" value="NZ_QPJC01000002.1"/>
</dbReference>
<feature type="transmembrane region" description="Helical" evidence="7">
    <location>
        <begin position="351"/>
        <end position="370"/>
    </location>
</feature>
<feature type="transmembrane region" description="Helical" evidence="7">
    <location>
        <begin position="747"/>
        <end position="776"/>
    </location>
</feature>
<dbReference type="Proteomes" id="UP000253495">
    <property type="component" value="Unassembled WGS sequence"/>
</dbReference>
<dbReference type="PANTHER" id="PTHR30287">
    <property type="entry name" value="MEMBRANE COMPONENT OF PREDICTED ABC SUPERFAMILY METABOLITE UPTAKE TRANSPORTER"/>
    <property type="match status" value="1"/>
</dbReference>
<feature type="transmembrane region" description="Helical" evidence="7">
    <location>
        <begin position="35"/>
        <end position="55"/>
    </location>
</feature>
<feature type="transmembrane region" description="Helical" evidence="7">
    <location>
        <begin position="788"/>
        <end position="810"/>
    </location>
</feature>
<keyword evidence="3 7" id="KW-0812">Transmembrane</keyword>
<dbReference type="AlphaFoldDB" id="A0A368VVM4"/>
<proteinExistence type="predicted"/>
<sequence length="822" mass="87936">MSARGNARTLRALRTRIGDFRLGVRLAVGGSRTPWGRLSLAAIGIGLGVAVLLLASSVPNMKQARDERQEARLAGVYGAYSAGPSSVDQEPVLLTAPQGTTFRGEHITGRALQPQVPDPPVPAGLEQLPGPGEMVVSPALQDLLQSPGAELLRPRLPGEVVGVIDKEGLVSPGELRYYTGVTDLSAAGVGVAAVYPEKSSRTQPGDALPPQLWIMLAFGVVVLLVPVVVFVAGTTRLAEAARSRRLAALRLVGADGAQIRRIASGEALVGAVLGVLAGWLFFLGGRQLAGHLSILGFSTFVSDIRPDWWMALLVTLAIPVITVTTAQAAMRRTIIEPLGVVRQVAPRRHRMIWRLVPMILGVLGLLFVGASSASVTDLQIPFLGSIVLLLIGVPLVLPWAVERVVQRGSAKSLPWQLALRRLQLSSGTAARSVSAIAVVLTGIIGLQTFMATIEAEERSQSTQSPSSRSFQPRHEVSVRGELAGPEQSLEELTEALAGLPATRHVEGVTTVRFGTLEVEEPRKTRVKRYRTRATIVDCAMLRELRDISRCRNGEVFREAPQDPQRTRDRQPWREPVRPGERLSAMARHHGPAGAQEHTAEAATWQAPQEFRQLPEQTGPSGTFSLSGLVLTPQAAEEIPWWARSVQVGLDFTDSASPDAIERVRNVAAEYLDFSGAHQYGTASAGSDAMTTYALIRYGLLLGALVTFALIGCSLFVTAAEQIQERRRQMAVLAAVGTRRRTLGWAAFLQNAVPMLVAVVLACLVGLGLGMLVVGVASLDTLTFDLPGMLGLVAIAALSVLVVTALTLPALRRAMHTDGLHSE</sequence>
<reference evidence="9 10" key="1">
    <citation type="submission" date="2018-07" db="EMBL/GenBank/DDBJ databases">
        <title>Genomic Encyclopedia of Type Strains, Phase III (KMG-III): the genomes of soil and plant-associated and newly described type strains.</title>
        <authorList>
            <person name="Whitman W."/>
        </authorList>
    </citation>
    <scope>NUCLEOTIDE SEQUENCE [LARGE SCALE GENOMIC DNA]</scope>
    <source>
        <strain evidence="9 10">CECT 8575</strain>
    </source>
</reference>
<feature type="domain" description="ABC3 transporter permease C-terminal" evidence="8">
    <location>
        <begin position="703"/>
        <end position="812"/>
    </location>
</feature>
<organism evidence="9 10">
    <name type="scientific">Halopolyspora algeriensis</name>
    <dbReference type="NCBI Taxonomy" id="1500506"/>
    <lineage>
        <taxon>Bacteria</taxon>
        <taxon>Bacillati</taxon>
        <taxon>Actinomycetota</taxon>
        <taxon>Actinomycetes</taxon>
        <taxon>Actinomycetes incertae sedis</taxon>
        <taxon>Halopolyspora</taxon>
    </lineage>
</organism>
<dbReference type="EMBL" id="QPJC01000002">
    <property type="protein sequence ID" value="RCW46146.1"/>
    <property type="molecule type" value="Genomic_DNA"/>
</dbReference>
<protein>
    <submittedName>
        <fullName evidence="9">FtsX-like permease family protein</fullName>
    </submittedName>
</protein>
<feature type="region of interest" description="Disordered" evidence="6">
    <location>
        <begin position="457"/>
        <end position="483"/>
    </location>
</feature>
<feature type="transmembrane region" description="Helical" evidence="7">
    <location>
        <begin position="429"/>
        <end position="450"/>
    </location>
</feature>
<feature type="transmembrane region" description="Helical" evidence="7">
    <location>
        <begin position="267"/>
        <end position="288"/>
    </location>
</feature>
<evidence type="ECO:0000256" key="4">
    <source>
        <dbReference type="ARBA" id="ARBA00022989"/>
    </source>
</evidence>
<dbReference type="OrthoDB" id="3654456at2"/>
<evidence type="ECO:0000313" key="9">
    <source>
        <dbReference type="EMBL" id="RCW46146.1"/>
    </source>
</evidence>
<keyword evidence="4 7" id="KW-1133">Transmembrane helix</keyword>
<accession>A0A368VVM4</accession>
<comment type="caution">
    <text evidence="9">The sequence shown here is derived from an EMBL/GenBank/DDBJ whole genome shotgun (WGS) entry which is preliminary data.</text>
</comment>
<keyword evidence="5 7" id="KW-0472">Membrane</keyword>
<feature type="domain" description="ABC3 transporter permease C-terminal" evidence="8">
    <location>
        <begin position="219"/>
        <end position="332"/>
    </location>
</feature>
<feature type="region of interest" description="Disordered" evidence="6">
    <location>
        <begin position="555"/>
        <end position="578"/>
    </location>
</feature>
<feature type="transmembrane region" description="Helical" evidence="7">
    <location>
        <begin position="697"/>
        <end position="719"/>
    </location>
</feature>
<evidence type="ECO:0000256" key="5">
    <source>
        <dbReference type="ARBA" id="ARBA00023136"/>
    </source>
</evidence>